<dbReference type="InterPro" id="IPR055201">
    <property type="entry name" value="IHF-like_H2TH"/>
</dbReference>
<dbReference type="NCBIfam" id="NF041260">
    <property type="entry name" value="actino_IHF"/>
    <property type="match status" value="1"/>
</dbReference>
<dbReference type="Proteomes" id="UP001603013">
    <property type="component" value="Unassembled WGS sequence"/>
</dbReference>
<dbReference type="InterPro" id="IPR047806">
    <property type="entry name" value="IHF_actinobact"/>
</dbReference>
<accession>A0ABW6YJI8</accession>
<feature type="domain" description="Integration host factor-like helix-two turn-helix" evidence="1">
    <location>
        <begin position="34"/>
        <end position="102"/>
    </location>
</feature>
<evidence type="ECO:0000259" key="1">
    <source>
        <dbReference type="Pfam" id="PF22525"/>
    </source>
</evidence>
<comment type="caution">
    <text evidence="2">The sequence shown here is derived from an EMBL/GenBank/DDBJ whole genome shotgun (WGS) entry which is preliminary data.</text>
</comment>
<sequence>MPSPLPTLTPEQRAEALAKAARVRKDRGEMLGDLKAGRISLLDVLNRDDETARQTRALHLLQSLPGIGKVRARRHLIDLGISENRRVQGLGERQRERLIKLFPPLD</sequence>
<dbReference type="SUPFAM" id="SSF46946">
    <property type="entry name" value="S13-like H2TH domain"/>
    <property type="match status" value="1"/>
</dbReference>
<protein>
    <submittedName>
        <fullName evidence="2">Integration host factor, actinobacterial type</fullName>
    </submittedName>
</protein>
<dbReference type="RefSeq" id="WP_391936931.1">
    <property type="nucleotide sequence ID" value="NZ_JBIBSM010000018.1"/>
</dbReference>
<evidence type="ECO:0000313" key="3">
    <source>
        <dbReference type="Proteomes" id="UP001603013"/>
    </source>
</evidence>
<name>A0ABW6YJI8_9ACTN</name>
<organism evidence="2 3">
    <name type="scientific">Streptomyces lateritius</name>
    <dbReference type="NCBI Taxonomy" id="67313"/>
    <lineage>
        <taxon>Bacteria</taxon>
        <taxon>Bacillati</taxon>
        <taxon>Actinomycetota</taxon>
        <taxon>Actinomycetes</taxon>
        <taxon>Kitasatosporales</taxon>
        <taxon>Streptomycetaceae</taxon>
        <taxon>Streptomyces</taxon>
    </lineage>
</organism>
<dbReference type="InterPro" id="IPR010979">
    <property type="entry name" value="Ribosomal_uS13-like_H2TH"/>
</dbReference>
<dbReference type="Pfam" id="PF22525">
    <property type="entry name" value="H2TH_5"/>
    <property type="match status" value="1"/>
</dbReference>
<keyword evidence="3" id="KW-1185">Reference proteome</keyword>
<dbReference type="Gene3D" id="1.10.8.50">
    <property type="match status" value="1"/>
</dbReference>
<evidence type="ECO:0000313" key="2">
    <source>
        <dbReference type="EMBL" id="MFF8280023.1"/>
    </source>
</evidence>
<reference evidence="2 3" key="1">
    <citation type="submission" date="2024-10" db="EMBL/GenBank/DDBJ databases">
        <title>The Natural Products Discovery Center: Release of the First 8490 Sequenced Strains for Exploring Actinobacteria Biosynthetic Diversity.</title>
        <authorList>
            <person name="Kalkreuter E."/>
            <person name="Kautsar S.A."/>
            <person name="Yang D."/>
            <person name="Bader C.D."/>
            <person name="Teijaro C.N."/>
            <person name="Fluegel L."/>
            <person name="Davis C.M."/>
            <person name="Simpson J.R."/>
            <person name="Lauterbach L."/>
            <person name="Steele A.D."/>
            <person name="Gui C."/>
            <person name="Meng S."/>
            <person name="Li G."/>
            <person name="Viehrig K."/>
            <person name="Ye F."/>
            <person name="Su P."/>
            <person name="Kiefer A.F."/>
            <person name="Nichols A."/>
            <person name="Cepeda A.J."/>
            <person name="Yan W."/>
            <person name="Fan B."/>
            <person name="Jiang Y."/>
            <person name="Adhikari A."/>
            <person name="Zheng C.-J."/>
            <person name="Schuster L."/>
            <person name="Cowan T.M."/>
            <person name="Smanski M.J."/>
            <person name="Chevrette M.G."/>
            <person name="De Carvalho L.P.S."/>
            <person name="Shen B."/>
        </authorList>
    </citation>
    <scope>NUCLEOTIDE SEQUENCE [LARGE SCALE GENOMIC DNA]</scope>
    <source>
        <strain evidence="2 3">NPDC015755</strain>
    </source>
</reference>
<gene>
    <name evidence="2" type="primary">mihF</name>
    <name evidence="2" type="ORF">ACF05T_28665</name>
</gene>
<dbReference type="EMBL" id="JBIBSM010000018">
    <property type="protein sequence ID" value="MFF8280023.1"/>
    <property type="molecule type" value="Genomic_DNA"/>
</dbReference>
<proteinExistence type="predicted"/>